<organism evidence="2 3">
    <name type="scientific">Microbacterium foliorum</name>
    <dbReference type="NCBI Taxonomy" id="104336"/>
    <lineage>
        <taxon>Bacteria</taxon>
        <taxon>Bacillati</taxon>
        <taxon>Actinomycetota</taxon>
        <taxon>Actinomycetes</taxon>
        <taxon>Micrococcales</taxon>
        <taxon>Microbacteriaceae</taxon>
        <taxon>Microbacterium</taxon>
    </lineage>
</organism>
<sequence>MWPRRHRIGLWSPGLEDADRAYSYTSPTWGQCELRFSALDTHDMFTNDEVNRIVDDWFASTDVEAAAAPLVPGILRELEESHAGDTAVDPDPRQADLDAWTAHTQAVDQLVHAELAANGFASDSLGGTESHSQVHCDGEDWGDGE</sequence>
<accession>A0ABU1HMV4</accession>
<evidence type="ECO:0000313" key="2">
    <source>
        <dbReference type="EMBL" id="MDR6141366.1"/>
    </source>
</evidence>
<keyword evidence="3" id="KW-1185">Reference proteome</keyword>
<proteinExistence type="predicted"/>
<dbReference type="EMBL" id="JAVIZQ010000001">
    <property type="protein sequence ID" value="MDR6141366.1"/>
    <property type="molecule type" value="Genomic_DNA"/>
</dbReference>
<gene>
    <name evidence="2" type="ORF">QE375_000920</name>
</gene>
<name>A0ABU1HMV4_9MICO</name>
<evidence type="ECO:0000313" key="3">
    <source>
        <dbReference type="Proteomes" id="UP001249291"/>
    </source>
</evidence>
<feature type="region of interest" description="Disordered" evidence="1">
    <location>
        <begin position="123"/>
        <end position="145"/>
    </location>
</feature>
<dbReference type="Proteomes" id="UP001249291">
    <property type="component" value="Unassembled WGS sequence"/>
</dbReference>
<reference evidence="2 3" key="1">
    <citation type="submission" date="2023-08" db="EMBL/GenBank/DDBJ databases">
        <title>Functional and genomic diversity of the sorghum phyllosphere microbiome.</title>
        <authorList>
            <person name="Shade A."/>
        </authorList>
    </citation>
    <scope>NUCLEOTIDE SEQUENCE [LARGE SCALE GENOMIC DNA]</scope>
    <source>
        <strain evidence="2 3">SORGH_AS_0445</strain>
    </source>
</reference>
<evidence type="ECO:0000256" key="1">
    <source>
        <dbReference type="SAM" id="MobiDB-lite"/>
    </source>
</evidence>
<comment type="caution">
    <text evidence="2">The sequence shown here is derived from an EMBL/GenBank/DDBJ whole genome shotgun (WGS) entry which is preliminary data.</text>
</comment>
<protein>
    <submittedName>
        <fullName evidence="2">Uncharacterized protein</fullName>
    </submittedName>
</protein>